<feature type="transmembrane region" description="Helical" evidence="1">
    <location>
        <begin position="12"/>
        <end position="30"/>
    </location>
</feature>
<accession>A0A4U1CAS1</accession>
<keyword evidence="3" id="KW-1185">Reference proteome</keyword>
<proteinExistence type="predicted"/>
<feature type="transmembrane region" description="Helical" evidence="1">
    <location>
        <begin position="36"/>
        <end position="55"/>
    </location>
</feature>
<evidence type="ECO:0000313" key="3">
    <source>
        <dbReference type="Proteomes" id="UP000310477"/>
    </source>
</evidence>
<evidence type="ECO:0000256" key="1">
    <source>
        <dbReference type="SAM" id="Phobius"/>
    </source>
</evidence>
<feature type="transmembrane region" description="Helical" evidence="1">
    <location>
        <begin position="67"/>
        <end position="87"/>
    </location>
</feature>
<keyword evidence="1" id="KW-0812">Transmembrane</keyword>
<organism evidence="2 3">
    <name type="scientific">Pedobacter cryotolerans</name>
    <dbReference type="NCBI Taxonomy" id="2571270"/>
    <lineage>
        <taxon>Bacteria</taxon>
        <taxon>Pseudomonadati</taxon>
        <taxon>Bacteroidota</taxon>
        <taxon>Sphingobacteriia</taxon>
        <taxon>Sphingobacteriales</taxon>
        <taxon>Sphingobacteriaceae</taxon>
        <taxon>Pedobacter</taxon>
    </lineage>
</organism>
<dbReference type="OrthoDB" id="129082at2"/>
<name>A0A4U1CAS1_9SPHI</name>
<gene>
    <name evidence="2" type="ORF">FA045_00065</name>
</gene>
<keyword evidence="1" id="KW-0472">Membrane</keyword>
<dbReference type="Proteomes" id="UP000310477">
    <property type="component" value="Unassembled WGS sequence"/>
</dbReference>
<dbReference type="AlphaFoldDB" id="A0A4U1CAS1"/>
<reference evidence="2 3" key="1">
    <citation type="submission" date="2019-04" db="EMBL/GenBank/DDBJ databases">
        <title>Pedobacter sp. AR-2-6 sp. nov., isolated from Arctic soil.</title>
        <authorList>
            <person name="Dahal R.H."/>
            <person name="Kim D.-U."/>
        </authorList>
    </citation>
    <scope>NUCLEOTIDE SEQUENCE [LARGE SCALE GENOMIC DNA]</scope>
    <source>
        <strain evidence="2 3">AR-2-6</strain>
    </source>
</reference>
<dbReference type="RefSeq" id="WP_136873172.1">
    <property type="nucleotide sequence ID" value="NZ_SWBO01000001.1"/>
</dbReference>
<dbReference type="EMBL" id="SWBO01000001">
    <property type="protein sequence ID" value="TKC02998.1"/>
    <property type="molecule type" value="Genomic_DNA"/>
</dbReference>
<protein>
    <submittedName>
        <fullName evidence="2">Uncharacterized protein</fullName>
    </submittedName>
</protein>
<keyword evidence="1" id="KW-1133">Transmembrane helix</keyword>
<feature type="transmembrane region" description="Helical" evidence="1">
    <location>
        <begin position="93"/>
        <end position="111"/>
    </location>
</feature>
<evidence type="ECO:0000313" key="2">
    <source>
        <dbReference type="EMBL" id="TKC02998.1"/>
    </source>
</evidence>
<sequence length="117" mass="13099">MKVISPKLHAVLDYLTVIFLFASPQIFFLSDVAKTITYLLAGLHLLITICTNFSGGLFKVIPFRVHGLIEFFVALGLATASFTYFKHNKVDQIFLSSLGIVILVVFLLTNYSQKQVK</sequence>
<comment type="caution">
    <text evidence="2">The sequence shown here is derived from an EMBL/GenBank/DDBJ whole genome shotgun (WGS) entry which is preliminary data.</text>
</comment>